<dbReference type="RefSeq" id="WP_008460740.1">
    <property type="nucleotide sequence ID" value="NZ_AZDU01000026.1"/>
</dbReference>
<reference evidence="2 3" key="1">
    <citation type="journal article" date="2015" name="Genome Announc.">
        <title>Expanding the biotechnology potential of lactobacilli through comparative genomics of 213 strains and associated genera.</title>
        <authorList>
            <person name="Sun Z."/>
            <person name="Harris H.M."/>
            <person name="McCann A."/>
            <person name="Guo C."/>
            <person name="Argimon S."/>
            <person name="Zhang W."/>
            <person name="Yang X."/>
            <person name="Jeffery I.B."/>
            <person name="Cooney J.C."/>
            <person name="Kagawa T.F."/>
            <person name="Liu W."/>
            <person name="Song Y."/>
            <person name="Salvetti E."/>
            <person name="Wrobel A."/>
            <person name="Rasinkangas P."/>
            <person name="Parkhill J."/>
            <person name="Rea M.C."/>
            <person name="O'Sullivan O."/>
            <person name="Ritari J."/>
            <person name="Douillard F.P."/>
            <person name="Paul Ross R."/>
            <person name="Yang R."/>
            <person name="Briner A.E."/>
            <person name="Felis G.E."/>
            <person name="de Vos W.M."/>
            <person name="Barrangou R."/>
            <person name="Klaenhammer T.R."/>
            <person name="Caufield P.W."/>
            <person name="Cui Y."/>
            <person name="Zhang H."/>
            <person name="O'Toole P.W."/>
        </authorList>
    </citation>
    <scope>NUCLEOTIDE SEQUENCE [LARGE SCALE GENOMIC DNA]</scope>
    <source>
        <strain evidence="2 3">DSM 19284</strain>
    </source>
</reference>
<evidence type="ECO:0000313" key="3">
    <source>
        <dbReference type="Proteomes" id="UP000051074"/>
    </source>
</evidence>
<dbReference type="PATRIC" id="fig|1293597.4.peg.916"/>
<dbReference type="InterPro" id="IPR002631">
    <property type="entry name" value="Plasmid_rep_OBD"/>
</dbReference>
<dbReference type="GO" id="GO:0005727">
    <property type="term" value="C:extrachromosomal circular DNA"/>
    <property type="evidence" value="ECO:0007669"/>
    <property type="project" value="InterPro"/>
</dbReference>
<name>K0NJ82_9LACO</name>
<dbReference type="eggNOG" id="COG0444">
    <property type="taxonomic scope" value="Bacteria"/>
</dbReference>
<comment type="caution">
    <text evidence="2">The sequence shown here is derived from an EMBL/GenBank/DDBJ whole genome shotgun (WGS) entry which is preliminary data.</text>
</comment>
<organism evidence="2 3">
    <name type="scientific">Lactobacillus equicursoris DSM 19284 = JCM 14600 = CIP 110162</name>
    <dbReference type="NCBI Taxonomy" id="1293597"/>
    <lineage>
        <taxon>Bacteria</taxon>
        <taxon>Bacillati</taxon>
        <taxon>Bacillota</taxon>
        <taxon>Bacilli</taxon>
        <taxon>Lactobacillales</taxon>
        <taxon>Lactobacillaceae</taxon>
        <taxon>Lactobacillus</taxon>
    </lineage>
</organism>
<dbReference type="GO" id="GO:0006260">
    <property type="term" value="P:DNA replication"/>
    <property type="evidence" value="ECO:0007669"/>
    <property type="project" value="InterPro"/>
</dbReference>
<dbReference type="AlphaFoldDB" id="K0NJ82"/>
<feature type="domain" description="Plasmid replication protein origin binding" evidence="1">
    <location>
        <begin position="13"/>
        <end position="135"/>
    </location>
</feature>
<dbReference type="STRING" id="1293597.FC20_GL000843"/>
<evidence type="ECO:0000259" key="1">
    <source>
        <dbReference type="Pfam" id="PF01719"/>
    </source>
</evidence>
<dbReference type="GO" id="GO:0003677">
    <property type="term" value="F:DNA binding"/>
    <property type="evidence" value="ECO:0007669"/>
    <property type="project" value="InterPro"/>
</dbReference>
<protein>
    <recommendedName>
        <fullName evidence="1">Plasmid replication protein origin binding domain-containing protein</fullName>
    </recommendedName>
</protein>
<keyword evidence="3" id="KW-1185">Reference proteome</keyword>
<evidence type="ECO:0000313" key="2">
    <source>
        <dbReference type="EMBL" id="KRL01546.1"/>
    </source>
</evidence>
<gene>
    <name evidence="2" type="ORF">FC20_GL000843</name>
</gene>
<dbReference type="GO" id="GO:0003916">
    <property type="term" value="F:DNA topoisomerase activity"/>
    <property type="evidence" value="ECO:0007669"/>
    <property type="project" value="InterPro"/>
</dbReference>
<proteinExistence type="predicted"/>
<sequence>MDDTEDNLEVEIKEPRARQFMVVQQLSKLPYPVDNLFQILEESAVPEWAYIVHEGEPSSKEDQETVEPHVHVVLKFPNPQTISRISSLLKVEPQYVQIWKGRINNAYSYLIYATRGASETKKSYDPKDVVASFDFEKRFQKFSEG</sequence>
<dbReference type="EMBL" id="AZDU01000026">
    <property type="protein sequence ID" value="KRL01546.1"/>
    <property type="molecule type" value="Genomic_DNA"/>
</dbReference>
<dbReference type="Proteomes" id="UP000051074">
    <property type="component" value="Unassembled WGS sequence"/>
</dbReference>
<dbReference type="Gene3D" id="3.40.1310.30">
    <property type="match status" value="1"/>
</dbReference>
<dbReference type="Pfam" id="PF01719">
    <property type="entry name" value="Rep_OBD"/>
    <property type="match status" value="1"/>
</dbReference>
<accession>K0NJ82</accession>